<feature type="domain" description="Metalloprotease TldD/E C-terminal" evidence="6">
    <location>
        <begin position="236"/>
        <end position="478"/>
    </location>
</feature>
<dbReference type="AlphaFoldDB" id="A0A7C4S1J7"/>
<dbReference type="InterPro" id="IPR045570">
    <property type="entry name" value="Metalloprtase-TldD/E_cen_dom"/>
</dbReference>
<evidence type="ECO:0000256" key="4">
    <source>
        <dbReference type="ARBA" id="ARBA00023049"/>
    </source>
</evidence>
<dbReference type="GO" id="GO:0005829">
    <property type="term" value="C:cytosol"/>
    <property type="evidence" value="ECO:0007669"/>
    <property type="project" value="TreeGrafter"/>
</dbReference>
<feature type="domain" description="Metalloprotease TldD/E central" evidence="7">
    <location>
        <begin position="115"/>
        <end position="229"/>
    </location>
</feature>
<evidence type="ECO:0000256" key="3">
    <source>
        <dbReference type="ARBA" id="ARBA00022801"/>
    </source>
</evidence>
<organism evidence="8">
    <name type="scientific">candidate division WOR-3 bacterium</name>
    <dbReference type="NCBI Taxonomy" id="2052148"/>
    <lineage>
        <taxon>Bacteria</taxon>
        <taxon>Bacteria division WOR-3</taxon>
    </lineage>
</organism>
<comment type="caution">
    <text evidence="8">The sequence shown here is derived from an EMBL/GenBank/DDBJ whole genome shotgun (WGS) entry which is preliminary data.</text>
</comment>
<keyword evidence="4" id="KW-0482">Metalloprotease</keyword>
<protein>
    <submittedName>
        <fullName evidence="8">TldD/PmbA family protein</fullName>
    </submittedName>
</protein>
<dbReference type="InterPro" id="IPR036059">
    <property type="entry name" value="TldD/PmbA_sf"/>
</dbReference>
<evidence type="ECO:0000259" key="5">
    <source>
        <dbReference type="Pfam" id="PF01523"/>
    </source>
</evidence>
<evidence type="ECO:0000313" key="8">
    <source>
        <dbReference type="EMBL" id="HGU47502.1"/>
    </source>
</evidence>
<dbReference type="InterPro" id="IPR051463">
    <property type="entry name" value="Peptidase_U62_metallo"/>
</dbReference>
<dbReference type="PANTHER" id="PTHR30624">
    <property type="entry name" value="UNCHARACTERIZED PROTEIN TLDD AND PMBA"/>
    <property type="match status" value="1"/>
</dbReference>
<evidence type="ECO:0000256" key="2">
    <source>
        <dbReference type="ARBA" id="ARBA00022670"/>
    </source>
</evidence>
<evidence type="ECO:0000259" key="6">
    <source>
        <dbReference type="Pfam" id="PF19289"/>
    </source>
</evidence>
<dbReference type="GO" id="GO:0008237">
    <property type="term" value="F:metallopeptidase activity"/>
    <property type="evidence" value="ECO:0007669"/>
    <property type="project" value="UniProtKB-KW"/>
</dbReference>
<dbReference type="InterPro" id="IPR045569">
    <property type="entry name" value="Metalloprtase-TldD/E_C"/>
</dbReference>
<dbReference type="Pfam" id="PF01523">
    <property type="entry name" value="PmbA_TldD_1st"/>
    <property type="match status" value="1"/>
</dbReference>
<dbReference type="EMBL" id="DSZH01000135">
    <property type="protein sequence ID" value="HGU47502.1"/>
    <property type="molecule type" value="Genomic_DNA"/>
</dbReference>
<dbReference type="Pfam" id="PF19289">
    <property type="entry name" value="PmbA_TldD_3rd"/>
    <property type="match status" value="1"/>
</dbReference>
<keyword evidence="2" id="KW-0645">Protease</keyword>
<evidence type="ECO:0000259" key="7">
    <source>
        <dbReference type="Pfam" id="PF19290"/>
    </source>
</evidence>
<accession>A0A7C4S1J7</accession>
<dbReference type="GO" id="GO:0006508">
    <property type="term" value="P:proteolysis"/>
    <property type="evidence" value="ECO:0007669"/>
    <property type="project" value="UniProtKB-KW"/>
</dbReference>
<proteinExistence type="inferred from homology"/>
<comment type="similarity">
    <text evidence="1">Belongs to the peptidase U62 family.</text>
</comment>
<reference evidence="8" key="1">
    <citation type="journal article" date="2020" name="mSystems">
        <title>Genome- and Community-Level Interaction Insights into Carbon Utilization and Element Cycling Functions of Hydrothermarchaeota in Hydrothermal Sediment.</title>
        <authorList>
            <person name="Zhou Z."/>
            <person name="Liu Y."/>
            <person name="Xu W."/>
            <person name="Pan J."/>
            <person name="Luo Z.H."/>
            <person name="Li M."/>
        </authorList>
    </citation>
    <scope>NUCLEOTIDE SEQUENCE [LARGE SCALE GENOMIC DNA]</scope>
    <source>
        <strain evidence="8">SpSt-594</strain>
    </source>
</reference>
<gene>
    <name evidence="8" type="ORF">ENT60_02925</name>
</gene>
<sequence>MAKELVNLVLDYLKTLNVSYGDVRLVRIQEEVIRQENGKVNLIRQEEDLGIGIRVIKDGAWGFAATALLTKEEVMKTAKLACQIAESSAKLKKEDVRLSEITPVKDTYQTPIEIDPFSVSLEEKINLLMECDEIMKKVKGLRKREGELYFYKKYQIFASTEDSFIEQTIYHTGGYILAEAVKGTVTGSRSYPGMIGGHYKAKGYEFIKELKLKENCERVAEEAVALTKARECPNMETDIILDGTMVAIQVHETVGHPTELDRVLGTEVSLAGTSHLTIDKLNKFQFASEIVSITADATIPGGLGTFGYDDEGIKAQKVFLIKDGIFCGYLTSRETAVVLNQTSNGTMRADSWKSIPLIRMTNINLLPGTWELEDLFADTKEGVYFESAGSPSIDDKRLNYHISSEIGWIIKNGKKTEMIRRPSFSAISYELWRKCDAICNEKYWEVWGVPNCGKGDPTQVMHVGHGASPARFRKVKIGG</sequence>
<dbReference type="FunFam" id="3.30.2290.10:FF:000003">
    <property type="entry name" value="Zinc-dependent protease, TldD/PmbA family"/>
    <property type="match status" value="1"/>
</dbReference>
<dbReference type="PANTHER" id="PTHR30624:SF10">
    <property type="entry name" value="CONSERVED PROTEIN"/>
    <property type="match status" value="1"/>
</dbReference>
<dbReference type="Gene3D" id="3.30.2290.10">
    <property type="entry name" value="PmbA/TldD superfamily"/>
    <property type="match status" value="1"/>
</dbReference>
<keyword evidence="3" id="KW-0378">Hydrolase</keyword>
<dbReference type="InterPro" id="IPR035068">
    <property type="entry name" value="TldD/PmbA_N"/>
</dbReference>
<name>A0A7C4S1J7_UNCW3</name>
<dbReference type="InterPro" id="IPR002510">
    <property type="entry name" value="Metalloprtase-TldD/E_N"/>
</dbReference>
<feature type="domain" description="Metalloprotease TldD/E N-terminal" evidence="5">
    <location>
        <begin position="22"/>
        <end position="85"/>
    </location>
</feature>
<dbReference type="Pfam" id="PF19290">
    <property type="entry name" value="PmbA_TldD_2nd"/>
    <property type="match status" value="1"/>
</dbReference>
<evidence type="ECO:0000256" key="1">
    <source>
        <dbReference type="ARBA" id="ARBA00005836"/>
    </source>
</evidence>
<dbReference type="SUPFAM" id="SSF111283">
    <property type="entry name" value="Putative modulator of DNA gyrase, PmbA/TldD"/>
    <property type="match status" value="1"/>
</dbReference>